<evidence type="ECO:0000259" key="3">
    <source>
        <dbReference type="Pfam" id="PF24677"/>
    </source>
</evidence>
<organism evidence="4 5">
    <name type="scientific">Agromyces badenianii</name>
    <dbReference type="NCBI Taxonomy" id="2080742"/>
    <lineage>
        <taxon>Bacteria</taxon>
        <taxon>Bacillati</taxon>
        <taxon>Actinomycetota</taxon>
        <taxon>Actinomycetes</taxon>
        <taxon>Micrococcales</taxon>
        <taxon>Microbacteriaceae</taxon>
        <taxon>Agromyces</taxon>
    </lineage>
</organism>
<dbReference type="InterPro" id="IPR056074">
    <property type="entry name" value="DUF7657"/>
</dbReference>
<reference evidence="4 5" key="1">
    <citation type="submission" date="2018-04" db="EMBL/GenBank/DDBJ databases">
        <authorList>
            <person name="Li J."/>
        </authorList>
    </citation>
    <scope>NUCLEOTIDE SEQUENCE [LARGE SCALE GENOMIC DNA]</scope>
    <source>
        <strain evidence="5">30A</strain>
    </source>
</reference>
<feature type="transmembrane region" description="Helical" evidence="1">
    <location>
        <begin position="459"/>
        <end position="478"/>
    </location>
</feature>
<gene>
    <name evidence="4" type="ORF">DCE93_09670</name>
</gene>
<evidence type="ECO:0000256" key="1">
    <source>
        <dbReference type="SAM" id="Phobius"/>
    </source>
</evidence>
<keyword evidence="5" id="KW-1185">Reference proteome</keyword>
<keyword evidence="1" id="KW-0472">Membrane</keyword>
<dbReference type="Pfam" id="PF24672">
    <property type="entry name" value="DUF7654"/>
    <property type="match status" value="1"/>
</dbReference>
<dbReference type="Pfam" id="PF24677">
    <property type="entry name" value="DUF7657"/>
    <property type="match status" value="1"/>
</dbReference>
<sequence>MPRNAIEDSLEPGPTPLRRWTIAYRRQISPGPDGLPRLRVLLAFPALLVLLGIALVAFGVNGSSSGQFHKDIAYGSDPALIAGEPQFTRSDEWNVQTVWAIAQIEQGLPLENQTFPGGMDATVPQDLPRVDWSVIFRPHLWGFLFLDAGHAIAFKWWFPGIALAAAAYVFLVTVMPRRPGVSAMLAVGFFFSPLFQWWYLATTLWPAAWALATMTSLIWAFQSRSRVSRWIWAAIIAYLTVVMAMGIYVPFIVPAVIVTAFFAFGLVIGEARRKAAFPQIVARLAPVVIGGVVASAITVVWLYEKRSTIDSFLGTAYPGARSTPTGGSDALTFASAVGSSFTQALNAARPGLLGANSSEASTFFYVGIFLLPVIVWIIARQARAHRRLPWELIGLSAAVVLLLAYLYIPGWDALARLFLLDKTIAARVRLGLGIASLGMLAYTIRYLDTWRVKAGFRLSAIPAVLFLLSQLAIGLVAWRQLPDMLEPVQLWWLWALLSAAVIFLVARRRIRLAATAFLVVTVAGSGLSNPLYIGVLDLRTTALSHEIQRIDDADPRTWVGVGNRLTTAILLESGVEAYNGFQGAPSPGMWGVIDPTSQYEYNWNRLAGVNWLAAPGEPVVTNPVADQIEVTFDACSDFAQENVAYVLSSDKRIDTTCLSEVDSFELPRSTQTIYSVEPRS</sequence>
<feature type="transmembrane region" description="Helical" evidence="1">
    <location>
        <begin position="40"/>
        <end position="60"/>
    </location>
</feature>
<feature type="domain" description="DUF7657" evidence="3">
    <location>
        <begin position="46"/>
        <end position="446"/>
    </location>
</feature>
<dbReference type="Proteomes" id="UP000244729">
    <property type="component" value="Chromosome"/>
</dbReference>
<keyword evidence="1" id="KW-1133">Transmembrane helix</keyword>
<evidence type="ECO:0000313" key="4">
    <source>
        <dbReference type="EMBL" id="AWB95895.1"/>
    </source>
</evidence>
<feature type="transmembrane region" description="Helical" evidence="1">
    <location>
        <begin position="280"/>
        <end position="303"/>
    </location>
</feature>
<dbReference type="AlphaFoldDB" id="A0A2S0WX23"/>
<proteinExistence type="predicted"/>
<dbReference type="EMBL" id="CP028913">
    <property type="protein sequence ID" value="AWB95895.1"/>
    <property type="molecule type" value="Genomic_DNA"/>
</dbReference>
<feature type="transmembrane region" description="Helical" evidence="1">
    <location>
        <begin position="204"/>
        <end position="221"/>
    </location>
</feature>
<feature type="transmembrane region" description="Helical" evidence="1">
    <location>
        <begin position="156"/>
        <end position="174"/>
    </location>
</feature>
<feature type="transmembrane region" description="Helical" evidence="1">
    <location>
        <begin position="513"/>
        <end position="533"/>
    </location>
</feature>
<name>A0A2S0WX23_9MICO</name>
<keyword evidence="1" id="KW-0812">Transmembrane</keyword>
<evidence type="ECO:0000259" key="2">
    <source>
        <dbReference type="Pfam" id="PF24672"/>
    </source>
</evidence>
<feature type="transmembrane region" description="Helical" evidence="1">
    <location>
        <begin position="228"/>
        <end position="245"/>
    </location>
</feature>
<feature type="transmembrane region" description="Helical" evidence="1">
    <location>
        <begin position="181"/>
        <end position="198"/>
    </location>
</feature>
<dbReference type="KEGG" id="agm:DCE93_09670"/>
<feature type="domain" description="DUF7654" evidence="2">
    <location>
        <begin position="537"/>
        <end position="678"/>
    </location>
</feature>
<feature type="transmembrane region" description="Helical" evidence="1">
    <location>
        <begin position="251"/>
        <end position="268"/>
    </location>
</feature>
<dbReference type="InterPro" id="IPR056071">
    <property type="entry name" value="DUF7654"/>
</dbReference>
<feature type="transmembrane region" description="Helical" evidence="1">
    <location>
        <begin position="428"/>
        <end position="447"/>
    </location>
</feature>
<protein>
    <recommendedName>
        <fullName evidence="6">Glycosyltransferase RgtA/B/C/D-like domain-containing protein</fullName>
    </recommendedName>
</protein>
<dbReference type="OrthoDB" id="3176622at2"/>
<feature type="transmembrane region" description="Helical" evidence="1">
    <location>
        <begin position="362"/>
        <end position="379"/>
    </location>
</feature>
<evidence type="ECO:0008006" key="6">
    <source>
        <dbReference type="Google" id="ProtNLM"/>
    </source>
</evidence>
<feature type="transmembrane region" description="Helical" evidence="1">
    <location>
        <begin position="490"/>
        <end position="506"/>
    </location>
</feature>
<accession>A0A2S0WX23</accession>
<feature type="transmembrane region" description="Helical" evidence="1">
    <location>
        <begin position="388"/>
        <end position="408"/>
    </location>
</feature>
<evidence type="ECO:0000313" key="5">
    <source>
        <dbReference type="Proteomes" id="UP000244729"/>
    </source>
</evidence>
<dbReference type="RefSeq" id="WP_108595702.1">
    <property type="nucleotide sequence ID" value="NZ_CP028913.1"/>
</dbReference>